<dbReference type="AlphaFoldDB" id="A0A0K1QER6"/>
<dbReference type="SMART" id="SM00331">
    <property type="entry name" value="PP2C_SIG"/>
    <property type="match status" value="1"/>
</dbReference>
<organism evidence="3 4">
    <name type="scientific">Labilithrix luteola</name>
    <dbReference type="NCBI Taxonomy" id="1391654"/>
    <lineage>
        <taxon>Bacteria</taxon>
        <taxon>Pseudomonadati</taxon>
        <taxon>Myxococcota</taxon>
        <taxon>Polyangia</taxon>
        <taxon>Polyangiales</taxon>
        <taxon>Labilitrichaceae</taxon>
        <taxon>Labilithrix</taxon>
    </lineage>
</organism>
<feature type="domain" description="PAS" evidence="2">
    <location>
        <begin position="6"/>
        <end position="54"/>
    </location>
</feature>
<dbReference type="CDD" id="cd00130">
    <property type="entry name" value="PAS"/>
    <property type="match status" value="2"/>
</dbReference>
<dbReference type="Proteomes" id="UP000064967">
    <property type="component" value="Chromosome"/>
</dbReference>
<dbReference type="Pfam" id="PF07228">
    <property type="entry name" value="SpoIIE"/>
    <property type="match status" value="1"/>
</dbReference>
<dbReference type="OrthoDB" id="20101at2"/>
<dbReference type="KEGG" id="llu:AKJ09_10871"/>
<dbReference type="InterPro" id="IPR036457">
    <property type="entry name" value="PPM-type-like_dom_sf"/>
</dbReference>
<dbReference type="InterPro" id="IPR035965">
    <property type="entry name" value="PAS-like_dom_sf"/>
</dbReference>
<evidence type="ECO:0000313" key="4">
    <source>
        <dbReference type="Proteomes" id="UP000064967"/>
    </source>
</evidence>
<dbReference type="PANTHER" id="PTHR43156">
    <property type="entry name" value="STAGE II SPORULATION PROTEIN E-RELATED"/>
    <property type="match status" value="1"/>
</dbReference>
<sequence>MKMHPIEGLPIGVLGLDQAQRIIEVDPKVPELLGVEKSDLVGRAIDELFSPKDRKGALAFATKLSRIGTSGIVDVNIVLRLLGKDRLARLRVVPKESGYLAYVEPSMGDSDFTHQFVLAQQRWDALVQRSEDGIVRLNGDGKIVEHNGRFFELMNFSDAHGVRLSEDALVGRSLATLLGKTLVPGLASYLQAPSGDFSASAKASGGRWLELRATPLTLPARGIAETFVIVRDVSDERRVRERDEVIARDLEGARAFQRAILSSAPPPPNDFDIDIFYEPVERVGGDLYDACVLDDGRLRLFVADATGHGVAAGLATMLIKGSYELVKKREATPRLALRALNDHVAGSYAALEVVFTAAIVDVDVTNGNVRYAGGAHPPPVLVENGHVTELEEGGAFVGAAPGLDYPEAEAVMSRGSGLYIFSDGFFETRNVENEFFGDGRLYKAIVSAHALSHGVANAIHDRVAAFARPRLPEDDMTLLALRRH</sequence>
<dbReference type="Pfam" id="PF00989">
    <property type="entry name" value="PAS"/>
    <property type="match status" value="1"/>
</dbReference>
<protein>
    <submittedName>
        <fullName evidence="3">Serine phosphatase RsbU, regulator of sigma subunit</fullName>
    </submittedName>
</protein>
<dbReference type="InterPro" id="IPR052016">
    <property type="entry name" value="Bact_Sigma-Reg"/>
</dbReference>
<dbReference type="GO" id="GO:0016791">
    <property type="term" value="F:phosphatase activity"/>
    <property type="evidence" value="ECO:0007669"/>
    <property type="project" value="TreeGrafter"/>
</dbReference>
<dbReference type="Gene3D" id="3.30.450.20">
    <property type="entry name" value="PAS domain"/>
    <property type="match status" value="2"/>
</dbReference>
<evidence type="ECO:0000259" key="2">
    <source>
        <dbReference type="PROSITE" id="PS50112"/>
    </source>
</evidence>
<dbReference type="InterPro" id="IPR001932">
    <property type="entry name" value="PPM-type_phosphatase-like_dom"/>
</dbReference>
<gene>
    <name evidence="3" type="ORF">AKJ09_10871</name>
</gene>
<keyword evidence="4" id="KW-1185">Reference proteome</keyword>
<name>A0A0K1QER6_9BACT</name>
<evidence type="ECO:0000256" key="1">
    <source>
        <dbReference type="ARBA" id="ARBA00022801"/>
    </source>
</evidence>
<evidence type="ECO:0000313" key="3">
    <source>
        <dbReference type="EMBL" id="AKV04208.1"/>
    </source>
</evidence>
<dbReference type="InterPro" id="IPR000014">
    <property type="entry name" value="PAS"/>
</dbReference>
<dbReference type="Pfam" id="PF13188">
    <property type="entry name" value="PAS_8"/>
    <property type="match status" value="1"/>
</dbReference>
<dbReference type="Gene3D" id="3.60.40.10">
    <property type="entry name" value="PPM-type phosphatase domain"/>
    <property type="match status" value="1"/>
</dbReference>
<accession>A0A0K1QER6</accession>
<dbReference type="SUPFAM" id="SSF55785">
    <property type="entry name" value="PYP-like sensor domain (PAS domain)"/>
    <property type="match status" value="2"/>
</dbReference>
<reference evidence="3 4" key="1">
    <citation type="submission" date="2015-08" db="EMBL/GenBank/DDBJ databases">
        <authorList>
            <person name="Babu N.S."/>
            <person name="Beckwith C.J."/>
            <person name="Beseler K.G."/>
            <person name="Brison A."/>
            <person name="Carone J.V."/>
            <person name="Caskin T.P."/>
            <person name="Diamond M."/>
            <person name="Durham M.E."/>
            <person name="Foxe J.M."/>
            <person name="Go M."/>
            <person name="Henderson B.A."/>
            <person name="Jones I.B."/>
            <person name="McGettigan J.A."/>
            <person name="Micheletti S.J."/>
            <person name="Nasrallah M.E."/>
            <person name="Ortiz D."/>
            <person name="Piller C.R."/>
            <person name="Privatt S.R."/>
            <person name="Schneider S.L."/>
            <person name="Sharp S."/>
            <person name="Smith T.C."/>
            <person name="Stanton J.D."/>
            <person name="Ullery H.E."/>
            <person name="Wilson R.J."/>
            <person name="Serrano M.G."/>
            <person name="Buck G."/>
            <person name="Lee V."/>
            <person name="Wang Y."/>
            <person name="Carvalho R."/>
            <person name="Voegtly L."/>
            <person name="Shi R."/>
            <person name="Duckworth R."/>
            <person name="Johnson A."/>
            <person name="Loviza R."/>
            <person name="Walstead R."/>
            <person name="Shah Z."/>
            <person name="Kiflezghi M."/>
            <person name="Wade K."/>
            <person name="Ball S.L."/>
            <person name="Bradley K.W."/>
            <person name="Asai D.J."/>
            <person name="Bowman C.A."/>
            <person name="Russell D.A."/>
            <person name="Pope W.H."/>
            <person name="Jacobs-Sera D."/>
            <person name="Hendrix R.W."/>
            <person name="Hatfull G.F."/>
        </authorList>
    </citation>
    <scope>NUCLEOTIDE SEQUENCE [LARGE SCALE GENOMIC DNA]</scope>
    <source>
        <strain evidence="3 4">DSM 27648</strain>
    </source>
</reference>
<keyword evidence="1" id="KW-0378">Hydrolase</keyword>
<dbReference type="InterPro" id="IPR013767">
    <property type="entry name" value="PAS_fold"/>
</dbReference>
<dbReference type="PANTHER" id="PTHR43156:SF2">
    <property type="entry name" value="STAGE II SPORULATION PROTEIN E"/>
    <property type="match status" value="1"/>
</dbReference>
<dbReference type="SMART" id="SM00091">
    <property type="entry name" value="PAS"/>
    <property type="match status" value="2"/>
</dbReference>
<dbReference type="PROSITE" id="PS50112">
    <property type="entry name" value="PAS"/>
    <property type="match status" value="1"/>
</dbReference>
<dbReference type="RefSeq" id="WP_146654854.1">
    <property type="nucleotide sequence ID" value="NZ_CP012333.1"/>
</dbReference>
<dbReference type="GO" id="GO:0006355">
    <property type="term" value="P:regulation of DNA-templated transcription"/>
    <property type="evidence" value="ECO:0007669"/>
    <property type="project" value="InterPro"/>
</dbReference>
<dbReference type="EMBL" id="CP012333">
    <property type="protein sequence ID" value="AKV04208.1"/>
    <property type="molecule type" value="Genomic_DNA"/>
</dbReference>
<proteinExistence type="predicted"/>
<dbReference type="STRING" id="1391654.AKJ09_10871"/>